<accession>A0ABT2I5N6</accession>
<organism evidence="1 2">
    <name type="scientific">Novosphingobium mangrovi</name>
    <name type="common">ex Huang et al. 2023</name>
    <dbReference type="NCBI Taxonomy" id="2976432"/>
    <lineage>
        <taxon>Bacteria</taxon>
        <taxon>Pseudomonadati</taxon>
        <taxon>Pseudomonadota</taxon>
        <taxon>Alphaproteobacteria</taxon>
        <taxon>Sphingomonadales</taxon>
        <taxon>Sphingomonadaceae</taxon>
        <taxon>Novosphingobium</taxon>
    </lineage>
</organism>
<reference evidence="1" key="1">
    <citation type="submission" date="2022-09" db="EMBL/GenBank/DDBJ databases">
        <title>Novosphingobium sp. Nov., a polycyclic aromatic hydrocarbon-degrading bacterium isolated form mangrove sediments in HongKong.</title>
        <authorList>
            <person name="Hu Z."/>
        </authorList>
    </citation>
    <scope>NUCLEOTIDE SEQUENCE</scope>
    <source>
        <strain evidence="1">HK4-1</strain>
    </source>
</reference>
<dbReference type="EMBL" id="JANZXA010000007">
    <property type="protein sequence ID" value="MCT2400130.1"/>
    <property type="molecule type" value="Genomic_DNA"/>
</dbReference>
<keyword evidence="1" id="KW-0378">Hydrolase</keyword>
<evidence type="ECO:0000313" key="1">
    <source>
        <dbReference type="EMBL" id="MCT2400130.1"/>
    </source>
</evidence>
<name>A0ABT2I5N6_9SPHN</name>
<keyword evidence="2" id="KW-1185">Reference proteome</keyword>
<evidence type="ECO:0000313" key="2">
    <source>
        <dbReference type="Proteomes" id="UP001165583"/>
    </source>
</evidence>
<comment type="caution">
    <text evidence="1">The sequence shown here is derived from an EMBL/GenBank/DDBJ whole genome shotgun (WGS) entry which is preliminary data.</text>
</comment>
<dbReference type="GO" id="GO:0008233">
    <property type="term" value="F:peptidase activity"/>
    <property type="evidence" value="ECO:0007669"/>
    <property type="project" value="UniProtKB-KW"/>
</dbReference>
<dbReference type="InterPro" id="IPR001969">
    <property type="entry name" value="Aspartic_peptidase_AS"/>
</dbReference>
<dbReference type="Gene3D" id="2.40.70.10">
    <property type="entry name" value="Acid Proteases"/>
    <property type="match status" value="2"/>
</dbReference>
<dbReference type="RefSeq" id="WP_260046183.1">
    <property type="nucleotide sequence ID" value="NZ_JANZXA010000007.1"/>
</dbReference>
<keyword evidence="1" id="KW-0645">Protease</keyword>
<dbReference type="InterPro" id="IPR034122">
    <property type="entry name" value="Retropepsin-like_bacterial"/>
</dbReference>
<proteinExistence type="predicted"/>
<dbReference type="Proteomes" id="UP001165583">
    <property type="component" value="Unassembled WGS sequence"/>
</dbReference>
<gene>
    <name evidence="1" type="ORF">NZK81_11255</name>
</gene>
<protein>
    <submittedName>
        <fullName evidence="1">Aspartyl protease family protein</fullName>
    </submittedName>
</protein>
<dbReference type="CDD" id="cd05483">
    <property type="entry name" value="retropepsin_like_bacteria"/>
    <property type="match status" value="1"/>
</dbReference>
<dbReference type="PROSITE" id="PS00141">
    <property type="entry name" value="ASP_PROTEASE"/>
    <property type="match status" value="1"/>
</dbReference>
<sequence>MSGTALALALLIADPVTLGAPPAPPAQPEDSEVLQGEADGYERMTVDVALEGKGPYRFLIDTGSQRTVVSTALAGRLGLAVGPQVRVIGMAGENNVATAQLDTLGIGKRELYNLVVPLLEHEHIGADGILGTDSLQHQRVLLDFDSNTIAIGDPHKLGGRAGYEITVRARKRSGRLIVTNARIDGIPVDVVIDTGASGTVGNLALQKAMRDRPAFNTTLLSVTGHNLSAQVGLARNLKINDLTVTNVLIAFADAPAFRELDLRKRPAIFLGMRELRVFKRVAIDFNSRSILFDLPQ</sequence>
<dbReference type="SUPFAM" id="SSF50630">
    <property type="entry name" value="Acid proteases"/>
    <property type="match status" value="2"/>
</dbReference>
<dbReference type="GO" id="GO:0006508">
    <property type="term" value="P:proteolysis"/>
    <property type="evidence" value="ECO:0007669"/>
    <property type="project" value="UniProtKB-KW"/>
</dbReference>
<dbReference type="Pfam" id="PF13650">
    <property type="entry name" value="Asp_protease_2"/>
    <property type="match status" value="2"/>
</dbReference>
<dbReference type="InterPro" id="IPR021109">
    <property type="entry name" value="Peptidase_aspartic_dom_sf"/>
</dbReference>